<dbReference type="EC" id="3.2.1.2" evidence="3 10"/>
<dbReference type="Pfam" id="PF01373">
    <property type="entry name" value="Glyco_hydro_14"/>
    <property type="match status" value="1"/>
</dbReference>
<dbReference type="GO" id="GO:0000272">
    <property type="term" value="P:polysaccharide catabolic process"/>
    <property type="evidence" value="ECO:0007669"/>
    <property type="project" value="UniProtKB-KW"/>
</dbReference>
<evidence type="ECO:0000256" key="1">
    <source>
        <dbReference type="ARBA" id="ARBA00000546"/>
    </source>
</evidence>
<feature type="binding site" evidence="9">
    <location>
        <position position="167"/>
    </location>
    <ligand>
        <name>substrate</name>
    </ligand>
</feature>
<evidence type="ECO:0000313" key="11">
    <source>
        <dbReference type="EMBL" id="KAG2537664.1"/>
    </source>
</evidence>
<dbReference type="PANTHER" id="PTHR31352:SF31">
    <property type="entry name" value="BETA-AMYLASE 1, CHLOROPLASTIC"/>
    <property type="match status" value="1"/>
</dbReference>
<keyword evidence="12" id="KW-1185">Reference proteome</keyword>
<dbReference type="InterPro" id="IPR001371">
    <property type="entry name" value="Glyco_hydro_14B_pln"/>
</dbReference>
<gene>
    <name evidence="11" type="ORF">PVAP13_9NG265200</name>
</gene>
<evidence type="ECO:0000256" key="4">
    <source>
        <dbReference type="ARBA" id="ARBA00022801"/>
    </source>
</evidence>
<feature type="binding site" evidence="9">
    <location>
        <position position="159"/>
    </location>
    <ligand>
        <name>substrate</name>
    </ligand>
</feature>
<dbReference type="PRINTS" id="PR00750">
    <property type="entry name" value="BETAAMYLASE"/>
</dbReference>
<dbReference type="SUPFAM" id="SSF51445">
    <property type="entry name" value="(Trans)glycosidases"/>
    <property type="match status" value="1"/>
</dbReference>
<feature type="active site" description="Proton donor" evidence="8">
    <location>
        <position position="251"/>
    </location>
</feature>
<evidence type="ECO:0000313" key="12">
    <source>
        <dbReference type="Proteomes" id="UP000823388"/>
    </source>
</evidence>
<feature type="binding site" evidence="9">
    <location>
        <position position="364"/>
    </location>
    <ligand>
        <name>substrate</name>
    </ligand>
</feature>
<evidence type="ECO:0000256" key="6">
    <source>
        <dbReference type="ARBA" id="ARBA00023295"/>
    </source>
</evidence>
<dbReference type="PRINTS" id="PR00842">
    <property type="entry name" value="GLHYDLASE14B"/>
</dbReference>
<comment type="catalytic activity">
    <reaction evidence="1 10">
        <text>Hydrolysis of (1-&gt;4)-alpha-D-glucosidic linkages in polysaccharides so as to remove successive maltose units from the non-reducing ends of the chains.</text>
        <dbReference type="EC" id="3.2.1.2"/>
    </reaction>
</comment>
<dbReference type="Proteomes" id="UP000823388">
    <property type="component" value="Chromosome 9N"/>
</dbReference>
<evidence type="ECO:0000256" key="9">
    <source>
        <dbReference type="PIRSR" id="PIRSR601554-2"/>
    </source>
</evidence>
<keyword evidence="5 10" id="KW-0119">Carbohydrate metabolism</keyword>
<dbReference type="PROSITE" id="PS00506">
    <property type="entry name" value="BETA_AMYLASE_1"/>
    <property type="match status" value="1"/>
</dbReference>
<name>A0A8T0MRG7_PANVG</name>
<keyword evidence="6 10" id="KW-0326">Glycosidase</keyword>
<organism evidence="11 12">
    <name type="scientific">Panicum virgatum</name>
    <name type="common">Blackwell switchgrass</name>
    <dbReference type="NCBI Taxonomy" id="38727"/>
    <lineage>
        <taxon>Eukaryota</taxon>
        <taxon>Viridiplantae</taxon>
        <taxon>Streptophyta</taxon>
        <taxon>Embryophyta</taxon>
        <taxon>Tracheophyta</taxon>
        <taxon>Spermatophyta</taxon>
        <taxon>Magnoliopsida</taxon>
        <taxon>Liliopsida</taxon>
        <taxon>Poales</taxon>
        <taxon>Poaceae</taxon>
        <taxon>PACMAD clade</taxon>
        <taxon>Panicoideae</taxon>
        <taxon>Panicodae</taxon>
        <taxon>Paniceae</taxon>
        <taxon>Panicinae</taxon>
        <taxon>Panicum</taxon>
        <taxon>Panicum sect. Hiantes</taxon>
    </lineage>
</organism>
<feature type="binding site" evidence="9">
    <location>
        <position position="411"/>
    </location>
    <ligand>
        <name>substrate</name>
    </ligand>
</feature>
<dbReference type="InterPro" id="IPR018238">
    <property type="entry name" value="Glyco_hydro_14_CS"/>
</dbReference>
<evidence type="ECO:0000256" key="8">
    <source>
        <dbReference type="PIRSR" id="PIRSR601554-1"/>
    </source>
</evidence>
<dbReference type="EMBL" id="CM029054">
    <property type="protein sequence ID" value="KAG2537664.1"/>
    <property type="molecule type" value="Genomic_DNA"/>
</dbReference>
<feature type="binding site" evidence="9">
    <location>
        <position position="119"/>
    </location>
    <ligand>
        <name>substrate</name>
    </ligand>
</feature>
<protein>
    <recommendedName>
        <fullName evidence="3 10">Beta-amylase</fullName>
        <ecNumber evidence="3 10">3.2.1.2</ecNumber>
    </recommendedName>
</protein>
<comment type="caution">
    <text evidence="11">The sequence shown here is derived from an EMBL/GenBank/DDBJ whole genome shotgun (WGS) entry which is preliminary data.</text>
</comment>
<feature type="binding site" evidence="9">
    <location>
        <position position="369"/>
    </location>
    <ligand>
        <name>substrate</name>
    </ligand>
</feature>
<comment type="similarity">
    <text evidence="2 10">Belongs to the glycosyl hydrolase 14 family.</text>
</comment>
<dbReference type="OrthoDB" id="1660156at2759"/>
<reference evidence="11" key="1">
    <citation type="submission" date="2020-05" db="EMBL/GenBank/DDBJ databases">
        <title>WGS assembly of Panicum virgatum.</title>
        <authorList>
            <person name="Lovell J.T."/>
            <person name="Jenkins J."/>
            <person name="Shu S."/>
            <person name="Juenger T.E."/>
            <person name="Schmutz J."/>
        </authorList>
    </citation>
    <scope>NUCLEOTIDE SEQUENCE</scope>
    <source>
        <strain evidence="11">AP13</strain>
    </source>
</reference>
<dbReference type="Gene3D" id="3.20.20.80">
    <property type="entry name" value="Glycosidases"/>
    <property type="match status" value="1"/>
</dbReference>
<dbReference type="InterPro" id="IPR001554">
    <property type="entry name" value="Glyco_hydro_14"/>
</dbReference>
<evidence type="ECO:0000256" key="3">
    <source>
        <dbReference type="ARBA" id="ARBA00012594"/>
    </source>
</evidence>
<dbReference type="AlphaFoldDB" id="A0A8T0MRG7"/>
<evidence type="ECO:0000256" key="5">
    <source>
        <dbReference type="ARBA" id="ARBA00023277"/>
    </source>
</evidence>
<sequence>MAFSVAQSAAAAAASVAPGTPRHAPAPALAPASSVSVRKAGGAPSASLRLQPSVPPARPVVCRAAAAERASRRSEGVPVFVMMPLDTVNKCGTALNRRKAVQASLAALKSAGVEGVMVDVWWGIAESDGPGRYNFAGYMELMEMARKTGLKVQAVMSFHQCGGNVGDSVTIPLPRWVLEEMEEDRDLCYTDQWGRRNCEYVSLGCDAMPVLKGRTPVECYTDFMRAFRDHFADYLGNTIVEIQVGMGPAGELRYPSYPESNGTWRFPGIGAFQCNDRYMLSSLKEAAVAAGKPEWGHGGPTDAGSYNNWPEDTIFFRRENGGWSTEYGDFFLSWYSRMLLEHGDRVLTGAASVFSASPVAISVKVAGIHWHYGTRSHAPELTAGYYNTRHRDGYLPIARLLARHGAVLNFTCVEMRDHEQPRVAQCMPEALVRQVGAAARAAGAGLAGENALPRYDGAAHDQVVATAAERAAEDRMVAFTYLRMGADLFHPDNWRRFAALVRRMSGDGLCQEAAEREARGVAQATGSLVREAAVALRS</sequence>
<evidence type="ECO:0000256" key="7">
    <source>
        <dbReference type="ARBA" id="ARBA00023326"/>
    </source>
</evidence>
<feature type="binding site" evidence="9">
    <location>
        <begin position="450"/>
        <end position="451"/>
    </location>
    <ligand>
        <name>substrate</name>
    </ligand>
</feature>
<keyword evidence="4 10" id="KW-0378">Hydrolase</keyword>
<evidence type="ECO:0000256" key="2">
    <source>
        <dbReference type="ARBA" id="ARBA00005652"/>
    </source>
</evidence>
<dbReference type="PROSITE" id="PS00679">
    <property type="entry name" value="BETA_AMYLASE_2"/>
    <property type="match status" value="1"/>
</dbReference>
<accession>A0A8T0MRG7</accession>
<dbReference type="PANTHER" id="PTHR31352">
    <property type="entry name" value="BETA-AMYLASE 1, CHLOROPLASTIC"/>
    <property type="match status" value="1"/>
</dbReference>
<evidence type="ECO:0000256" key="10">
    <source>
        <dbReference type="RuleBase" id="RU000509"/>
    </source>
</evidence>
<dbReference type="GO" id="GO:0016161">
    <property type="term" value="F:beta-amylase activity"/>
    <property type="evidence" value="ECO:0007669"/>
    <property type="project" value="UniProtKB-EC"/>
</dbReference>
<keyword evidence="7 10" id="KW-0624">Polysaccharide degradation</keyword>
<feature type="active site" description="Proton acceptor" evidence="8">
    <location>
        <position position="449"/>
    </location>
</feature>
<feature type="binding site" evidence="9">
    <location>
        <position position="483"/>
    </location>
    <ligand>
        <name>substrate</name>
    </ligand>
</feature>
<dbReference type="InterPro" id="IPR017853">
    <property type="entry name" value="GH"/>
</dbReference>
<proteinExistence type="inferred from homology"/>